<dbReference type="AlphaFoldDB" id="A0A7W7RYQ8"/>
<dbReference type="EMBL" id="JACHJU010000002">
    <property type="protein sequence ID" value="MBB4940713.1"/>
    <property type="molecule type" value="Genomic_DNA"/>
</dbReference>
<gene>
    <name evidence="1" type="ORF">FHR32_005090</name>
</gene>
<evidence type="ECO:0000313" key="1">
    <source>
        <dbReference type="EMBL" id="MBB4940713.1"/>
    </source>
</evidence>
<proteinExistence type="predicted"/>
<comment type="caution">
    <text evidence="1">The sequence shown here is derived from an EMBL/GenBank/DDBJ whole genome shotgun (WGS) entry which is preliminary data.</text>
</comment>
<sequence length="88" mass="10073">MTHSHALMPRPVCEYESVDTDRQQRLRRLAAAYKKRTEAAEAAHDELVAEVLAALDNGEQQVEIVREIGFTREWVRRKVVDARKKAAS</sequence>
<protein>
    <recommendedName>
        <fullName evidence="3">Homeodomain-like domain-containing protein</fullName>
    </recommendedName>
</protein>
<accession>A0A7W7RYQ8</accession>
<organism evidence="1 2">
    <name type="scientific">Streptosporangium album</name>
    <dbReference type="NCBI Taxonomy" id="47479"/>
    <lineage>
        <taxon>Bacteria</taxon>
        <taxon>Bacillati</taxon>
        <taxon>Actinomycetota</taxon>
        <taxon>Actinomycetes</taxon>
        <taxon>Streptosporangiales</taxon>
        <taxon>Streptosporangiaceae</taxon>
        <taxon>Streptosporangium</taxon>
    </lineage>
</organism>
<dbReference type="RefSeq" id="WP_184756879.1">
    <property type="nucleotide sequence ID" value="NZ_BAABEK010000005.1"/>
</dbReference>
<keyword evidence="2" id="KW-1185">Reference proteome</keyword>
<reference evidence="1 2" key="1">
    <citation type="submission" date="2020-08" db="EMBL/GenBank/DDBJ databases">
        <title>Sequencing the genomes of 1000 actinobacteria strains.</title>
        <authorList>
            <person name="Klenk H.-P."/>
        </authorList>
    </citation>
    <scope>NUCLEOTIDE SEQUENCE [LARGE SCALE GENOMIC DNA]</scope>
    <source>
        <strain evidence="1 2">DSM 43023</strain>
    </source>
</reference>
<name>A0A7W7RYQ8_9ACTN</name>
<evidence type="ECO:0000313" key="2">
    <source>
        <dbReference type="Proteomes" id="UP000534286"/>
    </source>
</evidence>
<dbReference type="Proteomes" id="UP000534286">
    <property type="component" value="Unassembled WGS sequence"/>
</dbReference>
<evidence type="ECO:0008006" key="3">
    <source>
        <dbReference type="Google" id="ProtNLM"/>
    </source>
</evidence>